<dbReference type="EMBL" id="QXGF01000666">
    <property type="protein sequence ID" value="KAE8937051.1"/>
    <property type="molecule type" value="Genomic_DNA"/>
</dbReference>
<dbReference type="EMBL" id="QXFZ01002097">
    <property type="protein sequence ID" value="KAE9080811.1"/>
    <property type="molecule type" value="Genomic_DNA"/>
</dbReference>
<dbReference type="Pfam" id="PF01124">
    <property type="entry name" value="MAPEG"/>
    <property type="match status" value="1"/>
</dbReference>
<dbReference type="GO" id="GO:0004364">
    <property type="term" value="F:glutathione transferase activity"/>
    <property type="evidence" value="ECO:0007669"/>
    <property type="project" value="UniProtKB-EC"/>
</dbReference>
<dbReference type="EMBL" id="QXGA01002883">
    <property type="protein sequence ID" value="KAE9090594.1"/>
    <property type="molecule type" value="Genomic_DNA"/>
</dbReference>
<evidence type="ECO:0000313" key="19">
    <source>
        <dbReference type="EMBL" id="KAE8975327.1"/>
    </source>
</evidence>
<evidence type="ECO:0000256" key="13">
    <source>
        <dbReference type="ARBA" id="ARBA00023136"/>
    </source>
</evidence>
<evidence type="ECO:0000256" key="8">
    <source>
        <dbReference type="ARBA" id="ARBA00022787"/>
    </source>
</evidence>
<dbReference type="GO" id="GO:0005789">
    <property type="term" value="C:endoplasmic reticulum membrane"/>
    <property type="evidence" value="ECO:0007669"/>
    <property type="project" value="UniProtKB-SubCell"/>
</dbReference>
<name>A0A6A3I0Q6_9STRA</name>
<evidence type="ECO:0000256" key="5">
    <source>
        <dbReference type="ARBA" id="ARBA00012452"/>
    </source>
</evidence>
<evidence type="ECO:0000313" key="29">
    <source>
        <dbReference type="Proteomes" id="UP000433483"/>
    </source>
</evidence>
<evidence type="ECO:0000256" key="12">
    <source>
        <dbReference type="ARBA" id="ARBA00023128"/>
    </source>
</evidence>
<evidence type="ECO:0000313" key="25">
    <source>
        <dbReference type="EMBL" id="KAE9195531.1"/>
    </source>
</evidence>
<evidence type="ECO:0000313" key="28">
    <source>
        <dbReference type="Proteomes" id="UP000429523"/>
    </source>
</evidence>
<dbReference type="EMBL" id="QXFX01002861">
    <property type="protein sequence ID" value="KAE9073061.1"/>
    <property type="molecule type" value="Genomic_DNA"/>
</dbReference>
<evidence type="ECO:0000256" key="14">
    <source>
        <dbReference type="ARBA" id="ARBA00038540"/>
    </source>
</evidence>
<keyword evidence="11" id="KW-0007">Acetylation</keyword>
<evidence type="ECO:0000313" key="26">
    <source>
        <dbReference type="EMBL" id="KAE9279192.1"/>
    </source>
</evidence>
<dbReference type="GO" id="GO:0005741">
    <property type="term" value="C:mitochondrial outer membrane"/>
    <property type="evidence" value="ECO:0007669"/>
    <property type="project" value="UniProtKB-SubCell"/>
</dbReference>
<evidence type="ECO:0000313" key="37">
    <source>
        <dbReference type="Proteomes" id="UP000488956"/>
    </source>
</evidence>
<evidence type="ECO:0000313" key="33">
    <source>
        <dbReference type="Proteomes" id="UP000441208"/>
    </source>
</evidence>
<dbReference type="PANTHER" id="PTHR10689">
    <property type="entry name" value="MICROSOMAL GLUTATHIONE S-TRANSFERASE 1"/>
    <property type="match status" value="1"/>
</dbReference>
<dbReference type="Gene3D" id="1.20.120.550">
    <property type="entry name" value="Membrane associated eicosanoid/glutathione metabolism-like domain"/>
    <property type="match status" value="1"/>
</dbReference>
<evidence type="ECO:0000256" key="4">
    <source>
        <dbReference type="ARBA" id="ARBA00010459"/>
    </source>
</evidence>
<dbReference type="EC" id="2.5.1.18" evidence="5"/>
<dbReference type="Proteomes" id="UP000440732">
    <property type="component" value="Unassembled WGS sequence"/>
</dbReference>
<comment type="caution">
    <text evidence="19">The sequence shown here is derived from an EMBL/GenBank/DDBJ whole genome shotgun (WGS) entry which is preliminary data.</text>
</comment>
<evidence type="ECO:0000256" key="10">
    <source>
        <dbReference type="ARBA" id="ARBA00022989"/>
    </source>
</evidence>
<keyword evidence="9" id="KW-0256">Endoplasmic reticulum</keyword>
<dbReference type="Proteomes" id="UP000476176">
    <property type="component" value="Unassembled WGS sequence"/>
</dbReference>
<evidence type="ECO:0000313" key="23">
    <source>
        <dbReference type="EMBL" id="KAE9184110.1"/>
    </source>
</evidence>
<keyword evidence="7 17" id="KW-0812">Transmembrane</keyword>
<dbReference type="EMBL" id="QXFW01002798">
    <property type="protein sequence ID" value="KAE8975327.1"/>
    <property type="molecule type" value="Genomic_DNA"/>
</dbReference>
<keyword evidence="8" id="KW-1000">Mitochondrion outer membrane</keyword>
<dbReference type="Proteomes" id="UP000440367">
    <property type="component" value="Unassembled WGS sequence"/>
</dbReference>
<dbReference type="InterPro" id="IPR023352">
    <property type="entry name" value="MAPEG-like_dom_sf"/>
</dbReference>
<dbReference type="Proteomes" id="UP000460718">
    <property type="component" value="Unassembled WGS sequence"/>
</dbReference>
<comment type="subcellular location">
    <subcellularLocation>
        <location evidence="3">Endoplasmic reticulum membrane</location>
        <topology evidence="3">Multi-pass membrane protein</topology>
    </subcellularLocation>
    <subcellularLocation>
        <location evidence="2">Mitochondrion outer membrane</location>
    </subcellularLocation>
</comment>
<keyword evidence="13 17" id="KW-0472">Membrane</keyword>
<comment type="subunit">
    <text evidence="14">Homotrimer; The trimer binds only one molecule of glutathione.</text>
</comment>
<reference evidence="34 35" key="1">
    <citation type="submission" date="2018-09" db="EMBL/GenBank/DDBJ databases">
        <title>Genomic investigation of the strawberry pathogen Phytophthora fragariae indicates pathogenicity is determined by transcriptional variation in three key races.</title>
        <authorList>
            <person name="Adams T.M."/>
            <person name="Armitage A.D."/>
            <person name="Sobczyk M.K."/>
            <person name="Bates H.J."/>
            <person name="Dunwell J.M."/>
            <person name="Nellist C.F."/>
            <person name="Harrison R.J."/>
        </authorList>
    </citation>
    <scope>NUCLEOTIDE SEQUENCE [LARGE SCALE GENOMIC DNA]</scope>
    <source>
        <strain evidence="26 30">A4</strain>
        <strain evidence="23 31">BC-1</strain>
        <strain evidence="24 35">BC-23</strain>
        <strain evidence="25 29">NOV-27</strain>
        <strain evidence="22 32">NOV-5</strain>
        <strain evidence="21 33">NOV-71</strain>
        <strain evidence="27 36">NOV-77</strain>
        <strain evidence="18 28">NOV-9</strain>
        <strain evidence="20 37">ONT-3</strain>
        <strain evidence="19 34">SCRP245</strain>
    </source>
</reference>
<evidence type="ECO:0000313" key="24">
    <source>
        <dbReference type="EMBL" id="KAE9185203.1"/>
    </source>
</evidence>
<proteinExistence type="inferred from homology"/>
<keyword evidence="6" id="KW-0808">Transferase</keyword>
<evidence type="ECO:0000313" key="34">
    <source>
        <dbReference type="Proteomes" id="UP000460718"/>
    </source>
</evidence>
<evidence type="ECO:0000313" key="21">
    <source>
        <dbReference type="EMBL" id="KAE9080811.1"/>
    </source>
</evidence>
<dbReference type="AlphaFoldDB" id="A0A6A3I0Q6"/>
<evidence type="ECO:0000256" key="11">
    <source>
        <dbReference type="ARBA" id="ARBA00022990"/>
    </source>
</evidence>
<dbReference type="Proteomes" id="UP000486351">
    <property type="component" value="Unassembled WGS sequence"/>
</dbReference>
<dbReference type="InterPro" id="IPR001129">
    <property type="entry name" value="Membr-assoc_MAPEG"/>
</dbReference>
<evidence type="ECO:0000256" key="15">
    <source>
        <dbReference type="ARBA" id="ARBA00039397"/>
    </source>
</evidence>
<accession>A0A6A3I0Q6</accession>
<evidence type="ECO:0000313" key="18">
    <source>
        <dbReference type="EMBL" id="KAE8937051.1"/>
    </source>
</evidence>
<evidence type="ECO:0000256" key="2">
    <source>
        <dbReference type="ARBA" id="ARBA00004294"/>
    </source>
</evidence>
<dbReference type="Proteomes" id="UP000433483">
    <property type="component" value="Unassembled WGS sequence"/>
</dbReference>
<evidence type="ECO:0000313" key="20">
    <source>
        <dbReference type="EMBL" id="KAE9073061.1"/>
    </source>
</evidence>
<evidence type="ECO:0000313" key="32">
    <source>
        <dbReference type="Proteomes" id="UP000440732"/>
    </source>
</evidence>
<dbReference type="Proteomes" id="UP000441208">
    <property type="component" value="Unassembled WGS sequence"/>
</dbReference>
<dbReference type="Proteomes" id="UP000429523">
    <property type="component" value="Unassembled WGS sequence"/>
</dbReference>
<dbReference type="EMBL" id="QXGB01001178">
    <property type="protein sequence ID" value="KAE9195531.1"/>
    <property type="molecule type" value="Genomic_DNA"/>
</dbReference>
<evidence type="ECO:0000256" key="17">
    <source>
        <dbReference type="SAM" id="Phobius"/>
    </source>
</evidence>
<evidence type="ECO:0000313" key="30">
    <source>
        <dbReference type="Proteomes" id="UP000437068"/>
    </source>
</evidence>
<evidence type="ECO:0000313" key="27">
    <source>
        <dbReference type="EMBL" id="KAE9292919.1"/>
    </source>
</evidence>
<dbReference type="EMBL" id="QXGE01002785">
    <property type="protein sequence ID" value="KAE9279192.1"/>
    <property type="molecule type" value="Genomic_DNA"/>
</dbReference>
<evidence type="ECO:0000256" key="6">
    <source>
        <dbReference type="ARBA" id="ARBA00022679"/>
    </source>
</evidence>
<keyword evidence="12" id="KW-0496">Mitochondrion</keyword>
<evidence type="ECO:0000256" key="1">
    <source>
        <dbReference type="ARBA" id="ARBA00003701"/>
    </source>
</evidence>
<keyword evidence="10 17" id="KW-1133">Transmembrane helix</keyword>
<evidence type="ECO:0000313" key="35">
    <source>
        <dbReference type="Proteomes" id="UP000476176"/>
    </source>
</evidence>
<dbReference type="EMBL" id="QXGC01002506">
    <property type="protein sequence ID" value="KAE9185203.1"/>
    <property type="molecule type" value="Genomic_DNA"/>
</dbReference>
<evidence type="ECO:0000256" key="7">
    <source>
        <dbReference type="ARBA" id="ARBA00022692"/>
    </source>
</evidence>
<organism evidence="19 34">
    <name type="scientific">Phytophthora fragariae</name>
    <dbReference type="NCBI Taxonomy" id="53985"/>
    <lineage>
        <taxon>Eukaryota</taxon>
        <taxon>Sar</taxon>
        <taxon>Stramenopiles</taxon>
        <taxon>Oomycota</taxon>
        <taxon>Peronosporomycetes</taxon>
        <taxon>Peronosporales</taxon>
        <taxon>Peronosporaceae</taxon>
        <taxon>Phytophthora</taxon>
    </lineage>
</organism>
<gene>
    <name evidence="26" type="ORF">PF001_g24827</name>
    <name evidence="23" type="ORF">PF002_g26524</name>
    <name evidence="24" type="ORF">PF004_g23432</name>
    <name evidence="25" type="ORF">PF005_g17244</name>
    <name evidence="22" type="ORF">PF006_g25114</name>
    <name evidence="21" type="ORF">PF007_g22895</name>
    <name evidence="27" type="ORF">PF008_g24934</name>
    <name evidence="18" type="ORF">PF009_g13037</name>
    <name evidence="20" type="ORF">PF010_g25231</name>
    <name evidence="19" type="ORF">PF011_g24516</name>
</gene>
<evidence type="ECO:0000313" key="36">
    <source>
        <dbReference type="Proteomes" id="UP000486351"/>
    </source>
</evidence>
<sequence>MLGTISDVNVFGLTASALYVKFLATSMIQARKSFAANTRMAEDKQLVCAMGMSSDLDDKALKVARDNEQRWRRIVQNDLESIPMAFLIFWGAIHNGVSADLTKTLMVVYTAARVGHTIAYASGTARSRMACWMSGTACILTAAANIAMAVLA</sequence>
<evidence type="ECO:0000313" key="31">
    <source>
        <dbReference type="Proteomes" id="UP000440367"/>
    </source>
</evidence>
<dbReference type="SUPFAM" id="SSF161084">
    <property type="entry name" value="MAPEG domain-like"/>
    <property type="match status" value="1"/>
</dbReference>
<evidence type="ECO:0000256" key="3">
    <source>
        <dbReference type="ARBA" id="ARBA00004477"/>
    </source>
</evidence>
<evidence type="ECO:0000256" key="16">
    <source>
        <dbReference type="ARBA" id="ARBA00049385"/>
    </source>
</evidence>
<dbReference type="PANTHER" id="PTHR10689:SF6">
    <property type="entry name" value="MICROSOMAL GLUTATHIONE S-TRANSFERASE 1"/>
    <property type="match status" value="1"/>
</dbReference>
<dbReference type="OrthoDB" id="193139at2759"/>
<evidence type="ECO:0000313" key="22">
    <source>
        <dbReference type="EMBL" id="KAE9090594.1"/>
    </source>
</evidence>
<dbReference type="Proteomes" id="UP000488956">
    <property type="component" value="Unassembled WGS sequence"/>
</dbReference>
<feature type="transmembrane region" description="Helical" evidence="17">
    <location>
        <begin position="130"/>
        <end position="151"/>
    </location>
</feature>
<dbReference type="Proteomes" id="UP000437068">
    <property type="component" value="Unassembled WGS sequence"/>
</dbReference>
<dbReference type="FunFam" id="1.20.120.550:FF:000005">
    <property type="entry name" value="Inorganic phosphate transporter 1-6"/>
    <property type="match status" value="1"/>
</dbReference>
<comment type="similarity">
    <text evidence="4">Belongs to the MAPEG family.</text>
</comment>
<protein>
    <recommendedName>
        <fullName evidence="15">Microsomal glutathione S-transferase 1</fullName>
        <ecNumber evidence="5">2.5.1.18</ecNumber>
    </recommendedName>
</protein>
<keyword evidence="29" id="KW-1185">Reference proteome</keyword>
<dbReference type="EMBL" id="QXGD01002791">
    <property type="protein sequence ID" value="KAE9184110.1"/>
    <property type="molecule type" value="Genomic_DNA"/>
</dbReference>
<evidence type="ECO:0000256" key="9">
    <source>
        <dbReference type="ARBA" id="ARBA00022824"/>
    </source>
</evidence>
<dbReference type="InterPro" id="IPR040162">
    <property type="entry name" value="MGST1-like"/>
</dbReference>
<dbReference type="EMBL" id="QXFY01002745">
    <property type="protein sequence ID" value="KAE9292919.1"/>
    <property type="molecule type" value="Genomic_DNA"/>
</dbReference>
<comment type="catalytic activity">
    <reaction evidence="16">
        <text>RX + glutathione = an S-substituted glutathione + a halide anion + H(+)</text>
        <dbReference type="Rhea" id="RHEA:16437"/>
        <dbReference type="ChEBI" id="CHEBI:15378"/>
        <dbReference type="ChEBI" id="CHEBI:16042"/>
        <dbReference type="ChEBI" id="CHEBI:17792"/>
        <dbReference type="ChEBI" id="CHEBI:57925"/>
        <dbReference type="ChEBI" id="CHEBI:90779"/>
        <dbReference type="EC" id="2.5.1.18"/>
    </reaction>
    <physiologicalReaction direction="left-to-right" evidence="16">
        <dbReference type="Rhea" id="RHEA:16438"/>
    </physiologicalReaction>
</comment>
<comment type="function">
    <text evidence="1">Conjugation of reduced glutathione to a wide number of exogenous and endogenous hydrophobic electrophiles.</text>
</comment>